<proteinExistence type="predicted"/>
<evidence type="ECO:0000256" key="3">
    <source>
        <dbReference type="PROSITE-ProRule" id="PRU00221"/>
    </source>
</evidence>
<evidence type="ECO:0000313" key="6">
    <source>
        <dbReference type="Proteomes" id="UP000016930"/>
    </source>
</evidence>
<evidence type="ECO:0000256" key="2">
    <source>
        <dbReference type="ARBA" id="ARBA00022737"/>
    </source>
</evidence>
<feature type="repeat" description="WD" evidence="3">
    <location>
        <begin position="191"/>
        <end position="232"/>
    </location>
</feature>
<organism evidence="5 6">
    <name type="scientific">Ceriporiopsis subvermispora (strain B)</name>
    <name type="common">White-rot fungus</name>
    <name type="synonym">Gelatoporia subvermispora</name>
    <dbReference type="NCBI Taxonomy" id="914234"/>
    <lineage>
        <taxon>Eukaryota</taxon>
        <taxon>Fungi</taxon>
        <taxon>Dikarya</taxon>
        <taxon>Basidiomycota</taxon>
        <taxon>Agaricomycotina</taxon>
        <taxon>Agaricomycetes</taxon>
        <taxon>Polyporales</taxon>
        <taxon>Gelatoporiaceae</taxon>
        <taxon>Gelatoporia</taxon>
    </lineage>
</organism>
<dbReference type="InterPro" id="IPR020472">
    <property type="entry name" value="WD40_PAC1"/>
</dbReference>
<dbReference type="InterPro" id="IPR051179">
    <property type="entry name" value="WD_repeat_multifunction"/>
</dbReference>
<dbReference type="EMBL" id="KB445795">
    <property type="protein sequence ID" value="EMD38210.1"/>
    <property type="molecule type" value="Genomic_DNA"/>
</dbReference>
<evidence type="ECO:0000256" key="4">
    <source>
        <dbReference type="SAM" id="MobiDB-lite"/>
    </source>
</evidence>
<dbReference type="InterPro" id="IPR019775">
    <property type="entry name" value="WD40_repeat_CS"/>
</dbReference>
<dbReference type="Pfam" id="PF00400">
    <property type="entry name" value="WD40"/>
    <property type="match status" value="5"/>
</dbReference>
<name>M2R114_CERS8</name>
<reference evidence="5 6" key="1">
    <citation type="journal article" date="2012" name="Proc. Natl. Acad. Sci. U.S.A.">
        <title>Comparative genomics of Ceriporiopsis subvermispora and Phanerochaete chrysosporium provide insight into selective ligninolysis.</title>
        <authorList>
            <person name="Fernandez-Fueyo E."/>
            <person name="Ruiz-Duenas F.J."/>
            <person name="Ferreira P."/>
            <person name="Floudas D."/>
            <person name="Hibbett D.S."/>
            <person name="Canessa P."/>
            <person name="Larrondo L.F."/>
            <person name="James T.Y."/>
            <person name="Seelenfreund D."/>
            <person name="Lobos S."/>
            <person name="Polanco R."/>
            <person name="Tello M."/>
            <person name="Honda Y."/>
            <person name="Watanabe T."/>
            <person name="Watanabe T."/>
            <person name="Ryu J.S."/>
            <person name="Kubicek C.P."/>
            <person name="Schmoll M."/>
            <person name="Gaskell J."/>
            <person name="Hammel K.E."/>
            <person name="St John F.J."/>
            <person name="Vanden Wymelenberg A."/>
            <person name="Sabat G."/>
            <person name="Splinter BonDurant S."/>
            <person name="Syed K."/>
            <person name="Yadav J.S."/>
            <person name="Doddapaneni H."/>
            <person name="Subramanian V."/>
            <person name="Lavin J.L."/>
            <person name="Oguiza J.A."/>
            <person name="Perez G."/>
            <person name="Pisabarro A.G."/>
            <person name="Ramirez L."/>
            <person name="Santoyo F."/>
            <person name="Master E."/>
            <person name="Coutinho P.M."/>
            <person name="Henrissat B."/>
            <person name="Lombard V."/>
            <person name="Magnuson J.K."/>
            <person name="Kuees U."/>
            <person name="Hori C."/>
            <person name="Igarashi K."/>
            <person name="Samejima M."/>
            <person name="Held B.W."/>
            <person name="Barry K.W."/>
            <person name="LaButti K.M."/>
            <person name="Lapidus A."/>
            <person name="Lindquist E.A."/>
            <person name="Lucas S.M."/>
            <person name="Riley R."/>
            <person name="Salamov A.A."/>
            <person name="Hoffmeister D."/>
            <person name="Schwenk D."/>
            <person name="Hadar Y."/>
            <person name="Yarden O."/>
            <person name="de Vries R.P."/>
            <person name="Wiebenga A."/>
            <person name="Stenlid J."/>
            <person name="Eastwood D."/>
            <person name="Grigoriev I.V."/>
            <person name="Berka R.M."/>
            <person name="Blanchette R.A."/>
            <person name="Kersten P."/>
            <person name="Martinez A.T."/>
            <person name="Vicuna R."/>
            <person name="Cullen D."/>
        </authorList>
    </citation>
    <scope>NUCLEOTIDE SEQUENCE [LARGE SCALE GENOMIC DNA]</scope>
    <source>
        <strain evidence="5 6">B</strain>
    </source>
</reference>
<dbReference type="Gene3D" id="2.130.10.10">
    <property type="entry name" value="YVTN repeat-like/Quinoprotein amine dehydrogenase"/>
    <property type="match status" value="2"/>
</dbReference>
<dbReference type="SMART" id="SM00320">
    <property type="entry name" value="WD40"/>
    <property type="match status" value="6"/>
</dbReference>
<dbReference type="HOGENOM" id="CLU_532081_0_0_1"/>
<feature type="repeat" description="WD" evidence="3">
    <location>
        <begin position="157"/>
        <end position="191"/>
    </location>
</feature>
<feature type="compositionally biased region" description="Basic and acidic residues" evidence="4">
    <location>
        <begin position="429"/>
        <end position="439"/>
    </location>
</feature>
<dbReference type="PROSITE" id="PS50294">
    <property type="entry name" value="WD_REPEATS_REGION"/>
    <property type="match status" value="4"/>
</dbReference>
<evidence type="ECO:0000256" key="1">
    <source>
        <dbReference type="ARBA" id="ARBA00022574"/>
    </source>
</evidence>
<keyword evidence="2" id="KW-0677">Repeat</keyword>
<feature type="repeat" description="WD" evidence="3">
    <location>
        <begin position="65"/>
        <end position="106"/>
    </location>
</feature>
<keyword evidence="1 3" id="KW-0853">WD repeat</keyword>
<dbReference type="AlphaFoldDB" id="M2R114"/>
<dbReference type="SUPFAM" id="SSF50978">
    <property type="entry name" value="WD40 repeat-like"/>
    <property type="match status" value="1"/>
</dbReference>
<gene>
    <name evidence="5" type="ORF">CERSUDRAFT_113360</name>
</gene>
<dbReference type="PRINTS" id="PR00320">
    <property type="entry name" value="GPROTEINBRPT"/>
</dbReference>
<dbReference type="InterPro" id="IPR015943">
    <property type="entry name" value="WD40/YVTN_repeat-like_dom_sf"/>
</dbReference>
<feature type="repeat" description="WD" evidence="3">
    <location>
        <begin position="108"/>
        <end position="149"/>
    </location>
</feature>
<sequence>MEIESGNQPQLAQDVLRVRRSYKQQEAPLICNAFSTSGYLIAGGSEGGAVHIWRDDEGETDGENLGFHSAAVTSITFSPDDKFVLSGSRDGTAIIWKVGHSSATRTVLQGHNEAVSAVAWSPVGTHLATGSEDGSLRLWDARSFAQVAEWGSLIVPILSLAFSPDGLRLASGSAGHMLRIWDIASGGTIASQMHNAAVNAVSFSSDGSRILTGSEDGSIWVWGAYSGELISFKLKSHQTKVLGAMFFPEGSRIVSGATDGSVNIWNPSTNEITIASVGAPNISSLALSPPLGSIAFGLSDGSIIVNQILDMTDDVAKSPSPLQIPSHSETPTLSLDVSDAPLIDEQYVASLEATLPTTATPDIERFMTPRTTDDPSHEDSKAHCAPRSLTSKFRISYIPSLRRPRFFGHRPLCEPEDCQARLQDKRDCTPESELSEKQTDMNTTDLAVSLSRKSDAASSSESEQDIPLSIPKLTIRSAFHNTAQVAYGQDAVRIAVVPVPEEQQRRLWWCCL</sequence>
<feature type="repeat" description="WD" evidence="3">
    <location>
        <begin position="234"/>
        <end position="275"/>
    </location>
</feature>
<feature type="compositionally biased region" description="Basic and acidic residues" evidence="4">
    <location>
        <begin position="362"/>
        <end position="382"/>
    </location>
</feature>
<dbReference type="PANTHER" id="PTHR19857">
    <property type="entry name" value="MITOCHONDRIAL DIVISION PROTEIN 1-RELATED"/>
    <property type="match status" value="1"/>
</dbReference>
<dbReference type="STRING" id="914234.M2R114"/>
<feature type="region of interest" description="Disordered" evidence="4">
    <location>
        <begin position="359"/>
        <end position="385"/>
    </location>
</feature>
<keyword evidence="6" id="KW-1185">Reference proteome</keyword>
<dbReference type="InterPro" id="IPR001680">
    <property type="entry name" value="WD40_rpt"/>
</dbReference>
<dbReference type="InterPro" id="IPR036322">
    <property type="entry name" value="WD40_repeat_dom_sf"/>
</dbReference>
<dbReference type="OrthoDB" id="538223at2759"/>
<dbReference type="PROSITE" id="PS00678">
    <property type="entry name" value="WD_REPEATS_1"/>
    <property type="match status" value="1"/>
</dbReference>
<protein>
    <submittedName>
        <fullName evidence="5">Uncharacterized protein</fullName>
    </submittedName>
</protein>
<evidence type="ECO:0000313" key="5">
    <source>
        <dbReference type="EMBL" id="EMD38210.1"/>
    </source>
</evidence>
<dbReference type="Proteomes" id="UP000016930">
    <property type="component" value="Unassembled WGS sequence"/>
</dbReference>
<dbReference type="CDD" id="cd00200">
    <property type="entry name" value="WD40"/>
    <property type="match status" value="1"/>
</dbReference>
<feature type="region of interest" description="Disordered" evidence="4">
    <location>
        <begin position="429"/>
        <end position="465"/>
    </location>
</feature>
<dbReference type="PROSITE" id="PS50082">
    <property type="entry name" value="WD_REPEATS_2"/>
    <property type="match status" value="5"/>
</dbReference>
<accession>M2R114</accession>